<proteinExistence type="predicted"/>
<dbReference type="EMBL" id="CP066701">
    <property type="protein sequence ID" value="QQX25387.1"/>
    <property type="molecule type" value="Genomic_DNA"/>
</dbReference>
<dbReference type="AlphaFoldDB" id="A0AB37H9J5"/>
<reference evidence="3 4" key="1">
    <citation type="submission" date="2020-12" db="EMBL/GenBank/DDBJ databases">
        <title>Taxonomic evaluation of the Bacillus sporothermodurans group of bacteria based on whole genome sequences.</title>
        <authorList>
            <person name="Fiedler G."/>
            <person name="Herbstmann A.-D."/>
            <person name="Doll E."/>
            <person name="Wenning M."/>
            <person name="Brinks E."/>
            <person name="Kabisch J."/>
            <person name="Breitenwieser F."/>
            <person name="Lappann M."/>
            <person name="Boehnlein C."/>
            <person name="Franz C."/>
        </authorList>
    </citation>
    <scope>NUCLEOTIDE SEQUENCE [LARGE SCALE GENOMIC DNA]</scope>
    <source>
        <strain evidence="3 4">DSM 10599</strain>
    </source>
</reference>
<accession>A0AB37H9J5</accession>
<dbReference type="KEGG" id="hspo:JGZ69_22710"/>
<dbReference type="Proteomes" id="UP000595512">
    <property type="component" value="Chromosome"/>
</dbReference>
<organism evidence="3 4">
    <name type="scientific">Heyndrickxia sporothermodurans</name>
    <dbReference type="NCBI Taxonomy" id="46224"/>
    <lineage>
        <taxon>Bacteria</taxon>
        <taxon>Bacillati</taxon>
        <taxon>Bacillota</taxon>
        <taxon>Bacilli</taxon>
        <taxon>Bacillales</taxon>
        <taxon>Bacillaceae</taxon>
        <taxon>Heyndrickxia</taxon>
    </lineage>
</organism>
<dbReference type="RefSeq" id="WP_202299751.1">
    <property type="nucleotide sequence ID" value="NZ_CP066701.1"/>
</dbReference>
<evidence type="ECO:0000313" key="2">
    <source>
        <dbReference type="EMBL" id="QQX25387.1"/>
    </source>
</evidence>
<name>A0AB37H9J5_9BACI</name>
<dbReference type="EMBL" id="CP066701">
    <property type="protein sequence ID" value="QQX25448.1"/>
    <property type="molecule type" value="Genomic_DNA"/>
</dbReference>
<evidence type="ECO:0000313" key="3">
    <source>
        <dbReference type="EMBL" id="QQX25448.1"/>
    </source>
</evidence>
<dbReference type="EMBL" id="CP066701">
    <property type="protein sequence ID" value="QQX25224.1"/>
    <property type="molecule type" value="Genomic_DNA"/>
</dbReference>
<gene>
    <name evidence="1" type="ORF">JGZ69_21420</name>
    <name evidence="2" type="ORF">JGZ69_22335</name>
    <name evidence="3" type="ORF">JGZ69_22710</name>
</gene>
<protein>
    <submittedName>
        <fullName evidence="3">Uncharacterized protein</fullName>
    </submittedName>
</protein>
<sequence>MTVWMMCSSTPLKKEISATSILIVQKLFEGSFEVVDVIIFFSGCIETGTIVSFCCDIGKAPP</sequence>
<dbReference type="KEGG" id="hspo:JGZ69_21420"/>
<evidence type="ECO:0000313" key="1">
    <source>
        <dbReference type="EMBL" id="QQX25224.1"/>
    </source>
</evidence>
<dbReference type="KEGG" id="hspo:JGZ69_22335"/>
<evidence type="ECO:0000313" key="4">
    <source>
        <dbReference type="Proteomes" id="UP000595512"/>
    </source>
</evidence>